<organism evidence="1 2">
    <name type="scientific">Rhabditophanes sp. KR3021</name>
    <dbReference type="NCBI Taxonomy" id="114890"/>
    <lineage>
        <taxon>Eukaryota</taxon>
        <taxon>Metazoa</taxon>
        <taxon>Ecdysozoa</taxon>
        <taxon>Nematoda</taxon>
        <taxon>Chromadorea</taxon>
        <taxon>Rhabditida</taxon>
        <taxon>Tylenchina</taxon>
        <taxon>Panagrolaimomorpha</taxon>
        <taxon>Strongyloidoidea</taxon>
        <taxon>Alloionematidae</taxon>
        <taxon>Rhabditophanes</taxon>
    </lineage>
</organism>
<dbReference type="Proteomes" id="UP000095286">
    <property type="component" value="Unplaced"/>
</dbReference>
<evidence type="ECO:0000313" key="2">
    <source>
        <dbReference type="WBParaSite" id="RSKR_0000102300.1"/>
    </source>
</evidence>
<proteinExistence type="predicted"/>
<evidence type="ECO:0000313" key="1">
    <source>
        <dbReference type="Proteomes" id="UP000095286"/>
    </source>
</evidence>
<name>A0AC35TIV8_9BILA</name>
<sequence>MLQATPTTSNVAEKCKELILPTIPSTTKTENAIDNDKINLRLILVSGRIMEYQFLPTFTAGEVVENAFKTWPAEWDDEKVSSPTLLKLIYHGRFIHGTVCLQALTLPLGKTTVMHLVTRENLPEPNSSDSLKKSKRGSSCCRCSIF</sequence>
<accession>A0AC35TIV8</accession>
<protein>
    <submittedName>
        <fullName evidence="2">Rad60-SLD_2 domain-containing protein</fullName>
    </submittedName>
</protein>
<reference evidence="2" key="1">
    <citation type="submission" date="2016-11" db="UniProtKB">
        <authorList>
            <consortium name="WormBaseParasite"/>
        </authorList>
    </citation>
    <scope>IDENTIFICATION</scope>
    <source>
        <strain evidence="2">KR3021</strain>
    </source>
</reference>
<dbReference type="WBParaSite" id="RSKR_0000102300.1">
    <property type="protein sequence ID" value="RSKR_0000102300.1"/>
    <property type="gene ID" value="RSKR_0000102300"/>
</dbReference>